<protein>
    <submittedName>
        <fullName evidence="2">Amino acid permease</fullName>
    </submittedName>
</protein>
<dbReference type="EMBL" id="LN890280">
    <property type="protein sequence ID" value="CUR52039.1"/>
    <property type="molecule type" value="Genomic_DNA"/>
</dbReference>
<keyword evidence="1" id="KW-1133">Transmembrane helix</keyword>
<keyword evidence="1" id="KW-0812">Transmembrane</keyword>
<name>A0A128A3W6_9ARCH</name>
<evidence type="ECO:0000313" key="2">
    <source>
        <dbReference type="EMBL" id="CUR52039.1"/>
    </source>
</evidence>
<dbReference type="Proteomes" id="UP000196239">
    <property type="component" value="Chromosome 1"/>
</dbReference>
<sequence>MKIHAGLFAIVILFFITMNHVQAQVNPGNDPVMWDYVDQTQFAIILIVLVIVGGGFTVYFRRKPAPKKDDA</sequence>
<keyword evidence="1" id="KW-0472">Membrane</keyword>
<dbReference type="KEGG" id="ndv:NDEV_1274"/>
<feature type="transmembrane region" description="Helical" evidence="1">
    <location>
        <begin position="39"/>
        <end position="60"/>
    </location>
</feature>
<evidence type="ECO:0000313" key="3">
    <source>
        <dbReference type="Proteomes" id="UP000196239"/>
    </source>
</evidence>
<dbReference type="AlphaFoldDB" id="A0A128A3W6"/>
<evidence type="ECO:0000256" key="1">
    <source>
        <dbReference type="SAM" id="Phobius"/>
    </source>
</evidence>
<proteinExistence type="predicted"/>
<keyword evidence="3" id="KW-1185">Reference proteome</keyword>
<organism evidence="2 3">
    <name type="scientific">Nitrosotalea devaniterrae</name>
    <dbReference type="NCBI Taxonomy" id="1078905"/>
    <lineage>
        <taxon>Archaea</taxon>
        <taxon>Nitrososphaerota</taxon>
        <taxon>Nitrososphaeria</taxon>
        <taxon>Nitrosotaleales</taxon>
        <taxon>Nitrosotaleaceae</taxon>
        <taxon>Nitrosotalea</taxon>
    </lineage>
</organism>
<gene>
    <name evidence="2" type="ORF">NDEV_1274</name>
</gene>
<accession>A0A128A3W6</accession>
<reference evidence="3" key="1">
    <citation type="submission" date="2015-10" db="EMBL/GenBank/DDBJ databases">
        <authorList>
            <person name="Lehtovirta-Morley L.E."/>
            <person name="Vieille C."/>
        </authorList>
    </citation>
    <scope>NUCLEOTIDE SEQUENCE [LARGE SCALE GENOMIC DNA]</scope>
</reference>